<protein>
    <submittedName>
        <fullName evidence="2">Uncharacterized protein</fullName>
    </submittedName>
</protein>
<dbReference type="Proteomes" id="UP000887580">
    <property type="component" value="Unplaced"/>
</dbReference>
<organism evidence="1 2">
    <name type="scientific">Panagrolaimus sp. PS1159</name>
    <dbReference type="NCBI Taxonomy" id="55785"/>
    <lineage>
        <taxon>Eukaryota</taxon>
        <taxon>Metazoa</taxon>
        <taxon>Ecdysozoa</taxon>
        <taxon>Nematoda</taxon>
        <taxon>Chromadorea</taxon>
        <taxon>Rhabditida</taxon>
        <taxon>Tylenchina</taxon>
        <taxon>Panagrolaimomorpha</taxon>
        <taxon>Panagrolaimoidea</taxon>
        <taxon>Panagrolaimidae</taxon>
        <taxon>Panagrolaimus</taxon>
    </lineage>
</organism>
<evidence type="ECO:0000313" key="2">
    <source>
        <dbReference type="WBParaSite" id="PS1159_v2.g1631.t1"/>
    </source>
</evidence>
<evidence type="ECO:0000313" key="1">
    <source>
        <dbReference type="Proteomes" id="UP000887580"/>
    </source>
</evidence>
<sequence length="197" mass="22170">MNNILSLKDKHKSVSNVTFDASVIGNQYSNLNLNQNFKCSILTPVQSCSKPFNNKNCVRDSAKSDSLELRRNSLSLNKSSKVSNFATFNSESEKGEAKNDWKNESSFSNSTNKSTLSLHIAAYENSIKVKDDLEGSEKMKKLGLIKKWETAKKLFKTSSSIIQNPFEFSRQQESEEIATPEISQFKALQTLLNPNKM</sequence>
<accession>A0AC35FDA6</accession>
<dbReference type="WBParaSite" id="PS1159_v2.g1631.t1">
    <property type="protein sequence ID" value="PS1159_v2.g1631.t1"/>
    <property type="gene ID" value="PS1159_v2.g1631"/>
</dbReference>
<proteinExistence type="predicted"/>
<name>A0AC35FDA6_9BILA</name>
<reference evidence="2" key="1">
    <citation type="submission" date="2022-11" db="UniProtKB">
        <authorList>
            <consortium name="WormBaseParasite"/>
        </authorList>
    </citation>
    <scope>IDENTIFICATION</scope>
</reference>